<accession>L7MMI6</accession>
<organism evidence="4">
    <name type="scientific">Rhipicephalus pulchellus</name>
    <name type="common">Yellow backed tick</name>
    <name type="synonym">Dermacentor pulchellus</name>
    <dbReference type="NCBI Taxonomy" id="72859"/>
    <lineage>
        <taxon>Eukaryota</taxon>
        <taxon>Metazoa</taxon>
        <taxon>Ecdysozoa</taxon>
        <taxon>Arthropoda</taxon>
        <taxon>Chelicerata</taxon>
        <taxon>Arachnida</taxon>
        <taxon>Acari</taxon>
        <taxon>Parasitiformes</taxon>
        <taxon>Ixodida</taxon>
        <taxon>Ixodoidea</taxon>
        <taxon>Ixodidae</taxon>
        <taxon>Rhipicephalinae</taxon>
        <taxon>Rhipicephalus</taxon>
        <taxon>Rhipicephalus</taxon>
    </lineage>
</organism>
<dbReference type="EMBL" id="GACK01000445">
    <property type="protein sequence ID" value="JAA64589.1"/>
    <property type="molecule type" value="mRNA"/>
</dbReference>
<evidence type="ECO:0000256" key="1">
    <source>
        <dbReference type="PROSITE-ProRule" id="PRU00047"/>
    </source>
</evidence>
<proteinExistence type="evidence at transcript level"/>
<evidence type="ECO:0000313" key="4">
    <source>
        <dbReference type="EMBL" id="JAA64589.1"/>
    </source>
</evidence>
<dbReference type="PROSITE" id="PS50158">
    <property type="entry name" value="ZF_CCHC"/>
    <property type="match status" value="1"/>
</dbReference>
<protein>
    <submittedName>
        <fullName evidence="4">Putative tick transposon</fullName>
    </submittedName>
</protein>
<dbReference type="PANTHER" id="PTHR33198">
    <property type="entry name" value="ANK_REP_REGION DOMAIN-CONTAINING PROTEIN-RELATED"/>
    <property type="match status" value="1"/>
</dbReference>
<name>L7MMI6_RHIPC</name>
<feature type="region of interest" description="Disordered" evidence="2">
    <location>
        <begin position="196"/>
        <end position="228"/>
    </location>
</feature>
<feature type="non-terminal residue" evidence="4">
    <location>
        <position position="261"/>
    </location>
</feature>
<dbReference type="InterPro" id="IPR001878">
    <property type="entry name" value="Znf_CCHC"/>
</dbReference>
<dbReference type="Gene3D" id="4.10.60.10">
    <property type="entry name" value="Zinc finger, CCHC-type"/>
    <property type="match status" value="1"/>
</dbReference>
<feature type="domain" description="CCHC-type" evidence="3">
    <location>
        <begin position="246"/>
        <end position="260"/>
    </location>
</feature>
<dbReference type="GO" id="GO:0003676">
    <property type="term" value="F:nucleic acid binding"/>
    <property type="evidence" value="ECO:0007669"/>
    <property type="project" value="InterPro"/>
</dbReference>
<dbReference type="AlphaFoldDB" id="L7MMI6"/>
<keyword evidence="1" id="KW-0863">Zinc-finger</keyword>
<keyword evidence="1" id="KW-0479">Metal-binding</keyword>
<feature type="compositionally biased region" description="Basic and acidic residues" evidence="2">
    <location>
        <begin position="219"/>
        <end position="228"/>
    </location>
</feature>
<keyword evidence="1" id="KW-0862">Zinc</keyword>
<sequence>MATLGRVEEYDSKEPWSSYTERLDAFFNANGIEEDEKKKWIFLSAVGTSTYATLRSLLAPNKPKEKNFQELMSTLSSHFSPAPSEIAESFRFHSRVQLGNESVAEFIADLRQIAEHCNFGAGLNRMLRDRLVCGIRDRGVQQRLLIEKNLTLDKAVEIARTAEAAELHASELRKGHVDMPASSAQEGLANHLKFKKKHGQATKGQNAHESNPRGKSKAGHHDKSKPCIRCGSRDHRPPECKHINTRCYKCDKVGHLASCCL</sequence>
<reference evidence="4" key="2">
    <citation type="journal article" date="2015" name="J. Proteomics">
        <title>Sexual differences in the sialomes of the zebra tick, Rhipicephalus pulchellus.</title>
        <authorList>
            <person name="Tan A.W."/>
            <person name="Francischetti I.M."/>
            <person name="Slovak M."/>
            <person name="Kini R.M."/>
            <person name="Ribeiro J.M."/>
        </authorList>
    </citation>
    <scope>NUCLEOTIDE SEQUENCE</scope>
    <source>
        <tissue evidence="4">Salivary gland</tissue>
    </source>
</reference>
<reference evidence="4" key="1">
    <citation type="submission" date="2012-11" db="EMBL/GenBank/DDBJ databases">
        <authorList>
            <person name="Lucero-Rivera Y.E."/>
            <person name="Tovar-Ramirez D."/>
        </authorList>
    </citation>
    <scope>NUCLEOTIDE SEQUENCE</scope>
    <source>
        <tissue evidence="4">Salivary gland</tissue>
    </source>
</reference>
<evidence type="ECO:0000259" key="3">
    <source>
        <dbReference type="PROSITE" id="PS50158"/>
    </source>
</evidence>
<dbReference type="PANTHER" id="PTHR33198:SF19">
    <property type="entry name" value="CCHC-TYPE DOMAIN-CONTAINING PROTEIN"/>
    <property type="match status" value="1"/>
</dbReference>
<evidence type="ECO:0000256" key="2">
    <source>
        <dbReference type="SAM" id="MobiDB-lite"/>
    </source>
</evidence>
<dbReference type="GO" id="GO:0008270">
    <property type="term" value="F:zinc ion binding"/>
    <property type="evidence" value="ECO:0007669"/>
    <property type="project" value="UniProtKB-KW"/>
</dbReference>